<dbReference type="STRING" id="546275.FUSPEROL_00876"/>
<accession>D4CU03</accession>
<sequence length="441" mass="52705">MLLGGYMELLKVQIKNWQTFSNVSLECKNFLVFIGESSTGKSSFMKALLYFFQARNLHKGDIKNPDLPLEIIGTLKGEKGHVFQLRILNNPYQDTRYFIKSRISKHEKDNRNWEEIDEKEYKKHIFGVSIFYVPSYMKISHLNYLVERLFQNENLSRYHKYYRRFKNAMNKKMSFGFYRHLFIELLNDIIEKEKSHNFWNNTILLWEEPEFYLNPQQERACYEALCENTKLGLMSVVSTNSSRFIELENYQSLCIFRRIKEEIEIYQYSGNLFSGDEVTVFNMNYWINPDRSELFFAKKVILVEGQTDKIVLSYLAKHLGVFRYQYSIIECGSKSSIPQFIRLLNAFHIPYVAVYDKDNHYWRNETELMNSTLKNKTIQKLVSKNLGTWVEFENDIEEEIYNESRDKKNYKNKPFYALETVIKSGYVIPDKLKEKIIKIFE</sequence>
<dbReference type="CDD" id="cd01026">
    <property type="entry name" value="TOPRIM_OLD"/>
    <property type="match status" value="1"/>
</dbReference>
<reference evidence="3 4" key="1">
    <citation type="submission" date="2010-02" db="EMBL/GenBank/DDBJ databases">
        <authorList>
            <person name="Weinstock G."/>
            <person name="Sodergren E."/>
            <person name="Clifton S."/>
            <person name="Fulton L."/>
            <person name="Fulton B."/>
            <person name="Courtney L."/>
            <person name="Fronick C."/>
            <person name="Harrison M."/>
            <person name="Strong C."/>
            <person name="Farmer C."/>
            <person name="Delahaunty K."/>
            <person name="Markovic C."/>
            <person name="Hall O."/>
            <person name="Minx P."/>
            <person name="Tomlinson C."/>
            <person name="Mitreva M."/>
            <person name="Nelson J."/>
            <person name="Hou S."/>
            <person name="Wollam A."/>
            <person name="Pepin K.H."/>
            <person name="Johnson M."/>
            <person name="Bhonagiri V."/>
            <person name="Zhang X."/>
            <person name="Suruliraj S."/>
            <person name="Warren W."/>
            <person name="Chinwalla A."/>
            <person name="Mardis E.R."/>
            <person name="Wilson R.K."/>
        </authorList>
    </citation>
    <scope>NUCLEOTIDE SEQUENCE [LARGE SCALE GENOMIC DNA]</scope>
    <source>
        <strain evidence="3 4">ATCC 33693</strain>
    </source>
</reference>
<proteinExistence type="predicted"/>
<dbReference type="PANTHER" id="PTHR43581:SF2">
    <property type="entry name" value="EXCINUCLEASE ATPASE SUBUNIT"/>
    <property type="match status" value="1"/>
</dbReference>
<dbReference type="InterPro" id="IPR041685">
    <property type="entry name" value="AAA_GajA/Old/RecF-like"/>
</dbReference>
<dbReference type="eggNOG" id="COG3593">
    <property type="taxonomic scope" value="Bacteria"/>
</dbReference>
<dbReference type="Pfam" id="PF20469">
    <property type="entry name" value="OLD-like_TOPRIM"/>
    <property type="match status" value="1"/>
</dbReference>
<comment type="caution">
    <text evidence="3">The sequence shown here is derived from an EMBL/GenBank/DDBJ whole genome shotgun (WGS) entry which is preliminary data.</text>
</comment>
<protein>
    <submittedName>
        <fullName evidence="3">Uncharacterized protein</fullName>
    </submittedName>
</protein>
<evidence type="ECO:0000259" key="1">
    <source>
        <dbReference type="Pfam" id="PF13175"/>
    </source>
</evidence>
<dbReference type="Pfam" id="PF13175">
    <property type="entry name" value="AAA_15"/>
    <property type="match status" value="1"/>
</dbReference>
<feature type="domain" description="OLD protein-like TOPRIM" evidence="2">
    <location>
        <begin position="295"/>
        <end position="358"/>
    </location>
</feature>
<name>D4CU03_9FUSO</name>
<dbReference type="EMBL" id="ACJY01000049">
    <property type="protein sequence ID" value="EFE87178.1"/>
    <property type="molecule type" value="Genomic_DNA"/>
</dbReference>
<gene>
    <name evidence="3" type="ORF">FUSPEROL_00876</name>
</gene>
<dbReference type="HOGENOM" id="CLU_017618_1_0_0"/>
<dbReference type="InterPro" id="IPR051396">
    <property type="entry name" value="Bact_Antivir_Def_Nuclease"/>
</dbReference>
<evidence type="ECO:0000313" key="4">
    <source>
        <dbReference type="Proteomes" id="UP000003748"/>
    </source>
</evidence>
<dbReference type="InterPro" id="IPR022602">
    <property type="entry name" value="DUF2813"/>
</dbReference>
<feature type="domain" description="Endonuclease GajA/Old nuclease/RecF-like AAA" evidence="1">
    <location>
        <begin position="7"/>
        <end position="147"/>
    </location>
</feature>
<evidence type="ECO:0000313" key="3">
    <source>
        <dbReference type="EMBL" id="EFE87178.1"/>
    </source>
</evidence>
<dbReference type="SUPFAM" id="SSF52540">
    <property type="entry name" value="P-loop containing nucleoside triphosphate hydrolases"/>
    <property type="match status" value="1"/>
</dbReference>
<dbReference type="InterPro" id="IPR034139">
    <property type="entry name" value="TOPRIM_OLD"/>
</dbReference>
<organism evidence="3 4">
    <name type="scientific">Fusobacterium periodonticum ATCC 33693</name>
    <dbReference type="NCBI Taxonomy" id="546275"/>
    <lineage>
        <taxon>Bacteria</taxon>
        <taxon>Fusobacteriati</taxon>
        <taxon>Fusobacteriota</taxon>
        <taxon>Fusobacteriia</taxon>
        <taxon>Fusobacteriales</taxon>
        <taxon>Fusobacteriaceae</taxon>
        <taxon>Fusobacterium</taxon>
    </lineage>
</organism>
<dbReference type="PANTHER" id="PTHR43581">
    <property type="entry name" value="ATP/GTP PHOSPHATASE"/>
    <property type="match status" value="1"/>
</dbReference>
<evidence type="ECO:0000259" key="2">
    <source>
        <dbReference type="Pfam" id="PF20469"/>
    </source>
</evidence>
<dbReference type="Proteomes" id="UP000003748">
    <property type="component" value="Unassembled WGS sequence"/>
</dbReference>
<dbReference type="AlphaFoldDB" id="D4CU03"/>
<dbReference type="Gene3D" id="3.40.50.300">
    <property type="entry name" value="P-loop containing nucleotide triphosphate hydrolases"/>
    <property type="match status" value="1"/>
</dbReference>
<dbReference type="Pfam" id="PF11398">
    <property type="entry name" value="DUF2813"/>
    <property type="match status" value="1"/>
</dbReference>
<dbReference type="InterPro" id="IPR027417">
    <property type="entry name" value="P-loop_NTPase"/>
</dbReference>